<dbReference type="STRING" id="74649.A0A2P6QJ07"/>
<feature type="region of interest" description="Disordered" evidence="6">
    <location>
        <begin position="189"/>
        <end position="235"/>
    </location>
</feature>
<evidence type="ECO:0000256" key="5">
    <source>
        <dbReference type="PROSITE-ProRule" id="PRU01191"/>
    </source>
</evidence>
<evidence type="ECO:0000256" key="6">
    <source>
        <dbReference type="SAM" id="MobiDB-lite"/>
    </source>
</evidence>
<dbReference type="OrthoDB" id="47276at2759"/>
<feature type="region of interest" description="SAW" evidence="5">
    <location>
        <begin position="593"/>
        <end position="667"/>
    </location>
</feature>
<dbReference type="Gramene" id="PRQ34165">
    <property type="protein sequence ID" value="PRQ34165"/>
    <property type="gene ID" value="RchiOBHm_Chr5g0065811"/>
</dbReference>
<feature type="region of interest" description="Disordered" evidence="6">
    <location>
        <begin position="265"/>
        <end position="290"/>
    </location>
</feature>
<dbReference type="AlphaFoldDB" id="A0A2P6QJ07"/>
<feature type="region of interest" description="Leucine repeat I (LRI)" evidence="5">
    <location>
        <begin position="295"/>
        <end position="355"/>
    </location>
</feature>
<keyword evidence="8" id="KW-1185">Reference proteome</keyword>
<feature type="compositionally biased region" description="Polar residues" evidence="6">
    <location>
        <begin position="270"/>
        <end position="280"/>
    </location>
</feature>
<dbReference type="PROSITE" id="PS50985">
    <property type="entry name" value="GRAS"/>
    <property type="match status" value="1"/>
</dbReference>
<dbReference type="GO" id="GO:0005634">
    <property type="term" value="C:nucleus"/>
    <property type="evidence" value="ECO:0007669"/>
    <property type="project" value="UniProtKB-SubCell"/>
</dbReference>
<organism evidence="7 8">
    <name type="scientific">Rosa chinensis</name>
    <name type="common">China rose</name>
    <dbReference type="NCBI Taxonomy" id="74649"/>
    <lineage>
        <taxon>Eukaryota</taxon>
        <taxon>Viridiplantae</taxon>
        <taxon>Streptophyta</taxon>
        <taxon>Embryophyta</taxon>
        <taxon>Tracheophyta</taxon>
        <taxon>Spermatophyta</taxon>
        <taxon>Magnoliopsida</taxon>
        <taxon>eudicotyledons</taxon>
        <taxon>Gunneridae</taxon>
        <taxon>Pentapetalae</taxon>
        <taxon>rosids</taxon>
        <taxon>fabids</taxon>
        <taxon>Rosales</taxon>
        <taxon>Rosaceae</taxon>
        <taxon>Rosoideae</taxon>
        <taxon>Rosoideae incertae sedis</taxon>
        <taxon>Rosa</taxon>
    </lineage>
</organism>
<gene>
    <name evidence="7" type="ORF">RchiOBHm_Chr5g0065811</name>
</gene>
<protein>
    <submittedName>
        <fullName evidence="7">Putative transcription factor GRAS family</fullName>
    </submittedName>
</protein>
<evidence type="ECO:0000256" key="2">
    <source>
        <dbReference type="ARBA" id="ARBA00023015"/>
    </source>
</evidence>
<proteinExistence type="inferred from homology"/>
<dbReference type="InterPro" id="IPR005202">
    <property type="entry name" value="TF_GRAS"/>
</dbReference>
<feature type="region of interest" description="Leucine repeat II (LRII)" evidence="5">
    <location>
        <begin position="455"/>
        <end position="487"/>
    </location>
</feature>
<keyword evidence="3" id="KW-0804">Transcription</keyword>
<feature type="region of interest" description="VHIID" evidence="5">
    <location>
        <begin position="374"/>
        <end position="439"/>
    </location>
</feature>
<evidence type="ECO:0000256" key="1">
    <source>
        <dbReference type="ARBA" id="ARBA00004123"/>
    </source>
</evidence>
<feature type="compositionally biased region" description="Basic and acidic residues" evidence="6">
    <location>
        <begin position="210"/>
        <end position="222"/>
    </location>
</feature>
<evidence type="ECO:0000313" key="7">
    <source>
        <dbReference type="EMBL" id="PRQ34165.1"/>
    </source>
</evidence>
<evidence type="ECO:0000256" key="3">
    <source>
        <dbReference type="ARBA" id="ARBA00023163"/>
    </source>
</evidence>
<reference evidence="7 8" key="1">
    <citation type="journal article" date="2018" name="Nat. Genet.">
        <title>The Rosa genome provides new insights in the design of modern roses.</title>
        <authorList>
            <person name="Bendahmane M."/>
        </authorList>
    </citation>
    <scope>NUCLEOTIDE SEQUENCE [LARGE SCALE GENOMIC DNA]</scope>
    <source>
        <strain evidence="8">cv. Old Blush</strain>
    </source>
</reference>
<comment type="caution">
    <text evidence="7">The sequence shown here is derived from an EMBL/GenBank/DDBJ whole genome shotgun (WGS) entry which is preliminary data.</text>
</comment>
<dbReference type="OMA" id="CHRSNDY"/>
<comment type="similarity">
    <text evidence="5">Belongs to the GRAS family.</text>
</comment>
<evidence type="ECO:0000256" key="4">
    <source>
        <dbReference type="ARBA" id="ARBA00023242"/>
    </source>
</evidence>
<accession>A0A2P6QJ07</accession>
<feature type="short sequence motif" description="VHIID" evidence="5">
    <location>
        <begin position="405"/>
        <end position="409"/>
    </location>
</feature>
<keyword evidence="4" id="KW-0539">Nucleus</keyword>
<dbReference type="PANTHER" id="PTHR31636">
    <property type="entry name" value="OSJNBA0084A10.13 PROTEIN-RELATED"/>
    <property type="match status" value="1"/>
</dbReference>
<dbReference type="Proteomes" id="UP000238479">
    <property type="component" value="Chromosome 5"/>
</dbReference>
<sequence length="669" mass="76905">MDTLFDRFSGRIEGLYFGHAPTSTFNPNLADGCKVTQESTNTLIYPANLDYPSDLSKSLSPDSEEETVDVSYSNNPVIKYISDILLEEDLEDESCMLQDYLAVQAAEKSFYDVLNPNDPHSPNKASLGESFSDALLVSDSLFERQSLGNFGNVGEANKVLPNGEFDIIDKERYELLPVARSNLVKRNLASDKKNDVNNPTDGMKGKKNHHREDGDYPEEGRSSKQSVVSADDSEPQEMFDKVLLCQAEHHHREWESCTPHCSMKREETEQLQQNRQPKGSKTNRSKRQNKDEEGIDLTTMLNQCAQAVASYEQGTASKLLKKMRQHSSPHGHATQRLAHYFANGLEARLTGVGTPSFSPLFSRQTSAAEYLLAYQVYTTSCPFKMMSQLFANRTIMKLAKNETRLHIIDFGISYGFQWPFLIQHLSERPNGPPKLHITGIELPQPGFRPRERVEETGRRLARYCAKFNVPFEYDLIVQRWETIQCEDLKIDRNELVVVNCLNRLKHIHDETVMENSPRDTVLNLIKNIDPHLFIHGIVNGTYNTPFFATRFKEALLHYYAVFDMFEATIPREDERRMIIEREKCGRDMMNIVACEGVERFERPETYKKWQIRNVRAGLKQLPLDQEELKKVKNLYKGYHNDFRVEEDGQWILQGWKGRILRALSLWTPA</sequence>
<comment type="caution">
    <text evidence="5">Lacks conserved residue(s) required for the propagation of feature annotation.</text>
</comment>
<evidence type="ECO:0000313" key="8">
    <source>
        <dbReference type="Proteomes" id="UP000238479"/>
    </source>
</evidence>
<name>A0A2P6QJ07_ROSCH</name>
<dbReference type="Pfam" id="PF03514">
    <property type="entry name" value="GRAS"/>
    <property type="match status" value="1"/>
</dbReference>
<dbReference type="EMBL" id="PDCK01000043">
    <property type="protein sequence ID" value="PRQ34165.1"/>
    <property type="molecule type" value="Genomic_DNA"/>
</dbReference>
<comment type="subcellular location">
    <subcellularLocation>
        <location evidence="1">Nucleus</location>
    </subcellularLocation>
</comment>
<keyword evidence="2" id="KW-0805">Transcription regulation</keyword>